<protein>
    <submittedName>
        <fullName evidence="1">Uncharacterized protein</fullName>
    </submittedName>
</protein>
<dbReference type="RefSeq" id="WP_305990526.1">
    <property type="nucleotide sequence ID" value="NZ_JAVAMP010000001.1"/>
</dbReference>
<evidence type="ECO:0000313" key="1">
    <source>
        <dbReference type="EMBL" id="MDP5273242.1"/>
    </source>
</evidence>
<evidence type="ECO:0000313" key="2">
    <source>
        <dbReference type="Proteomes" id="UP001231941"/>
    </source>
</evidence>
<name>A0ABT9IVX3_9BACL</name>
<reference evidence="1 2" key="1">
    <citation type="submission" date="2023-08" db="EMBL/GenBank/DDBJ databases">
        <authorList>
            <person name="Park J.-S."/>
        </authorList>
    </citation>
    <scope>NUCLEOTIDE SEQUENCE [LARGE SCALE GENOMIC DNA]</scope>
    <source>
        <strain evidence="1 2">2205SS18-9</strain>
    </source>
</reference>
<dbReference type="Proteomes" id="UP001231941">
    <property type="component" value="Unassembled WGS sequence"/>
</dbReference>
<accession>A0ABT9IVX3</accession>
<comment type="caution">
    <text evidence="1">The sequence shown here is derived from an EMBL/GenBank/DDBJ whole genome shotgun (WGS) entry which is preliminary data.</text>
</comment>
<keyword evidence="2" id="KW-1185">Reference proteome</keyword>
<gene>
    <name evidence="1" type="ORF">Q5Y73_03930</name>
</gene>
<proteinExistence type="predicted"/>
<dbReference type="EMBL" id="JAVAMP010000001">
    <property type="protein sequence ID" value="MDP5273242.1"/>
    <property type="molecule type" value="Genomic_DNA"/>
</dbReference>
<sequence length="79" mass="8665">MGVFDESKCDCCVCPMQCVLEQLVGEEVGILTPTFVGGTTLNQVEDFIAFTDLGGFQICKINTVLTSSTTLKYITYKKK</sequence>
<organism evidence="1 2">
    <name type="scientific">Chengkuizengella axinellae</name>
    <dbReference type="NCBI Taxonomy" id="3064388"/>
    <lineage>
        <taxon>Bacteria</taxon>
        <taxon>Bacillati</taxon>
        <taxon>Bacillota</taxon>
        <taxon>Bacilli</taxon>
        <taxon>Bacillales</taxon>
        <taxon>Paenibacillaceae</taxon>
        <taxon>Chengkuizengella</taxon>
    </lineage>
</organism>